<sequence length="120" mass="13402">MRPGGKRVLIADAGRREREVDASRLHEYPTRGVPRRTGYALADTHAWLTLLTDLALRKYPYTITGSAIDQDVRRGGYLRLDPNVALPVDVRSSDRGAPVLHTVARPPRRAPRRPDTAPVE</sequence>
<evidence type="ECO:0000313" key="3">
    <source>
        <dbReference type="Proteomes" id="UP001501777"/>
    </source>
</evidence>
<evidence type="ECO:0000313" key="2">
    <source>
        <dbReference type="EMBL" id="GAA2522852.1"/>
    </source>
</evidence>
<protein>
    <submittedName>
        <fullName evidence="2">Uncharacterized protein</fullName>
    </submittedName>
</protein>
<comment type="caution">
    <text evidence="2">The sequence shown here is derived from an EMBL/GenBank/DDBJ whole genome shotgun (WGS) entry which is preliminary data.</text>
</comment>
<gene>
    <name evidence="2" type="ORF">GCM10010276_87410</name>
</gene>
<reference evidence="3" key="1">
    <citation type="journal article" date="2019" name="Int. J. Syst. Evol. Microbiol.">
        <title>The Global Catalogue of Microorganisms (GCM) 10K type strain sequencing project: providing services to taxonomists for standard genome sequencing and annotation.</title>
        <authorList>
            <consortium name="The Broad Institute Genomics Platform"/>
            <consortium name="The Broad Institute Genome Sequencing Center for Infectious Disease"/>
            <person name="Wu L."/>
            <person name="Ma J."/>
        </authorList>
    </citation>
    <scope>NUCLEOTIDE SEQUENCE [LARGE SCALE GENOMIC DNA]</scope>
    <source>
        <strain evidence="3">JCM 4395</strain>
    </source>
</reference>
<keyword evidence="3" id="KW-1185">Reference proteome</keyword>
<dbReference type="Proteomes" id="UP001501777">
    <property type="component" value="Unassembled WGS sequence"/>
</dbReference>
<dbReference type="EMBL" id="BAAASG010000030">
    <property type="protein sequence ID" value="GAA2522852.1"/>
    <property type="molecule type" value="Genomic_DNA"/>
</dbReference>
<accession>A0ABN3NI26</accession>
<proteinExistence type="predicted"/>
<organism evidence="2 3">
    <name type="scientific">Streptomyces longisporus</name>
    <dbReference type="NCBI Taxonomy" id="1948"/>
    <lineage>
        <taxon>Bacteria</taxon>
        <taxon>Bacillati</taxon>
        <taxon>Actinomycetota</taxon>
        <taxon>Actinomycetes</taxon>
        <taxon>Kitasatosporales</taxon>
        <taxon>Streptomycetaceae</taxon>
        <taxon>Streptomyces</taxon>
    </lineage>
</organism>
<name>A0ABN3NI26_STRLO</name>
<feature type="region of interest" description="Disordered" evidence="1">
    <location>
        <begin position="95"/>
        <end position="120"/>
    </location>
</feature>
<evidence type="ECO:0000256" key="1">
    <source>
        <dbReference type="SAM" id="MobiDB-lite"/>
    </source>
</evidence>